<feature type="compositionally biased region" description="Basic and acidic residues" evidence="3">
    <location>
        <begin position="377"/>
        <end position="386"/>
    </location>
</feature>
<evidence type="ECO:0008006" key="7">
    <source>
        <dbReference type="Google" id="ProtNLM"/>
    </source>
</evidence>
<feature type="compositionally biased region" description="Basic and acidic residues" evidence="3">
    <location>
        <begin position="430"/>
        <end position="442"/>
    </location>
</feature>
<feature type="transmembrane region" description="Helical" evidence="4">
    <location>
        <begin position="18"/>
        <end position="35"/>
    </location>
</feature>
<feature type="compositionally biased region" description="Basic and acidic residues" evidence="3">
    <location>
        <begin position="496"/>
        <end position="507"/>
    </location>
</feature>
<evidence type="ECO:0000256" key="4">
    <source>
        <dbReference type="SAM" id="Phobius"/>
    </source>
</evidence>
<name>A0A0C3F9G5_PILCF</name>
<feature type="compositionally biased region" description="Gly residues" evidence="3">
    <location>
        <begin position="482"/>
        <end position="491"/>
    </location>
</feature>
<dbReference type="GO" id="GO:0016491">
    <property type="term" value="F:oxidoreductase activity"/>
    <property type="evidence" value="ECO:0007669"/>
    <property type="project" value="UniProtKB-KW"/>
</dbReference>
<dbReference type="InParanoid" id="A0A0C3F9G5"/>
<feature type="region of interest" description="Disordered" evidence="3">
    <location>
        <begin position="373"/>
        <end position="392"/>
    </location>
</feature>
<dbReference type="PANTHER" id="PTHR24320">
    <property type="entry name" value="RETINOL DEHYDROGENASE"/>
    <property type="match status" value="1"/>
</dbReference>
<comment type="similarity">
    <text evidence="1">Belongs to the short-chain dehydrogenases/reductases (SDR) family.</text>
</comment>
<dbReference type="AlphaFoldDB" id="A0A0C3F9G5"/>
<evidence type="ECO:0000256" key="1">
    <source>
        <dbReference type="ARBA" id="ARBA00006484"/>
    </source>
</evidence>
<evidence type="ECO:0000256" key="2">
    <source>
        <dbReference type="ARBA" id="ARBA00023002"/>
    </source>
</evidence>
<evidence type="ECO:0000256" key="3">
    <source>
        <dbReference type="SAM" id="MobiDB-lite"/>
    </source>
</evidence>
<evidence type="ECO:0000313" key="5">
    <source>
        <dbReference type="EMBL" id="KIM76579.1"/>
    </source>
</evidence>
<feature type="compositionally biased region" description="Basic and acidic residues" evidence="3">
    <location>
        <begin position="459"/>
        <end position="468"/>
    </location>
</feature>
<reference evidence="6" key="2">
    <citation type="submission" date="2015-01" db="EMBL/GenBank/DDBJ databases">
        <title>Evolutionary Origins and Diversification of the Mycorrhizal Mutualists.</title>
        <authorList>
            <consortium name="DOE Joint Genome Institute"/>
            <consortium name="Mycorrhizal Genomics Consortium"/>
            <person name="Kohler A."/>
            <person name="Kuo A."/>
            <person name="Nagy L.G."/>
            <person name="Floudas D."/>
            <person name="Copeland A."/>
            <person name="Barry K.W."/>
            <person name="Cichocki N."/>
            <person name="Veneault-Fourrey C."/>
            <person name="LaButti K."/>
            <person name="Lindquist E.A."/>
            <person name="Lipzen A."/>
            <person name="Lundell T."/>
            <person name="Morin E."/>
            <person name="Murat C."/>
            <person name="Riley R."/>
            <person name="Ohm R."/>
            <person name="Sun H."/>
            <person name="Tunlid A."/>
            <person name="Henrissat B."/>
            <person name="Grigoriev I.V."/>
            <person name="Hibbett D.S."/>
            <person name="Martin F."/>
        </authorList>
    </citation>
    <scope>NUCLEOTIDE SEQUENCE [LARGE SCALE GENOMIC DNA]</scope>
    <source>
        <strain evidence="6">F 1598</strain>
    </source>
</reference>
<dbReference type="OrthoDB" id="191979at2759"/>
<keyword evidence="4" id="KW-0472">Membrane</keyword>
<protein>
    <recommendedName>
        <fullName evidence="7">Ketoreductase (KR) domain-containing protein</fullName>
    </recommendedName>
</protein>
<keyword evidence="2" id="KW-0560">Oxidoreductase</keyword>
<evidence type="ECO:0000313" key="6">
    <source>
        <dbReference type="Proteomes" id="UP000054166"/>
    </source>
</evidence>
<reference evidence="5 6" key="1">
    <citation type="submission" date="2014-04" db="EMBL/GenBank/DDBJ databases">
        <authorList>
            <consortium name="DOE Joint Genome Institute"/>
            <person name="Kuo A."/>
            <person name="Tarkka M."/>
            <person name="Buscot F."/>
            <person name="Kohler A."/>
            <person name="Nagy L.G."/>
            <person name="Floudas D."/>
            <person name="Copeland A."/>
            <person name="Barry K.W."/>
            <person name="Cichocki N."/>
            <person name="Veneault-Fourrey C."/>
            <person name="LaButti K."/>
            <person name="Lindquist E.A."/>
            <person name="Lipzen A."/>
            <person name="Lundell T."/>
            <person name="Morin E."/>
            <person name="Murat C."/>
            <person name="Sun H."/>
            <person name="Tunlid A."/>
            <person name="Henrissat B."/>
            <person name="Grigoriev I.V."/>
            <person name="Hibbett D.S."/>
            <person name="Martin F."/>
            <person name="Nordberg H.P."/>
            <person name="Cantor M.N."/>
            <person name="Hua S.X."/>
        </authorList>
    </citation>
    <scope>NUCLEOTIDE SEQUENCE [LARGE SCALE GENOMIC DNA]</scope>
    <source>
        <strain evidence="5 6">F 1598</strain>
    </source>
</reference>
<keyword evidence="6" id="KW-1185">Reference proteome</keyword>
<dbReference type="HOGENOM" id="CLU_044761_0_0_1"/>
<dbReference type="SUPFAM" id="SSF51735">
    <property type="entry name" value="NAD(P)-binding Rossmann-fold domains"/>
    <property type="match status" value="1"/>
</dbReference>
<proteinExistence type="inferred from homology"/>
<dbReference type="PANTHER" id="PTHR24320:SF152">
    <property type="entry name" value="SHORT-CHAIN DEHYDROGENASE_REDUCTASE FAMILY PROTEIN"/>
    <property type="match status" value="1"/>
</dbReference>
<sequence>MVLKVAATALTAILPSKYYVHAILTLITVLVVRAFSQGRSTNRERDLHGRVILVTGGFTPLGLTLLHHLALRGAHIIALSPLPIDSPKISILVTLLRSTTNNEQIYADECDLGDLRSVKAFCAKFMSVTGSGAAMGAGMGREQRLDAIIFGHEYRHVGGLFSSRRKDKGAREREEKERKESSLGTFLMSTMLLPALLVAPVERDIRIINIINPFYAAAVPTFPPSGSFHSLSSSSSKSSFLLPEGTRALRTAIFTRHLQRILDALPSAGQVPKTDTASAPSSGGVGAIPVISPKTQKSNIVAISVCPGISRSDIVAPMLGADGSVGEEEREKSAVGTVLYYLLQPLFRLLLKSPTAALQSVLHVLFLPTPFKSTPKSRPDSKKSPTEEDALPEEILKPGALYRECAVVKLWVPRSVDPLADVPTAPSNKGKGEDKEKEKPHDDDGELGGEVTGRLVWESFEKALKEWEDANPDPDPNTTTGKSGGASGDRGGTPPEVDRDADGEVGP</sequence>
<dbReference type="STRING" id="765440.A0A0C3F9G5"/>
<dbReference type="EMBL" id="KN833033">
    <property type="protein sequence ID" value="KIM76579.1"/>
    <property type="molecule type" value="Genomic_DNA"/>
</dbReference>
<keyword evidence="4" id="KW-1133">Transmembrane helix</keyword>
<organism evidence="5 6">
    <name type="scientific">Piloderma croceum (strain F 1598)</name>
    <dbReference type="NCBI Taxonomy" id="765440"/>
    <lineage>
        <taxon>Eukaryota</taxon>
        <taxon>Fungi</taxon>
        <taxon>Dikarya</taxon>
        <taxon>Basidiomycota</taxon>
        <taxon>Agaricomycotina</taxon>
        <taxon>Agaricomycetes</taxon>
        <taxon>Agaricomycetidae</taxon>
        <taxon>Atheliales</taxon>
        <taxon>Atheliaceae</taxon>
        <taxon>Piloderma</taxon>
    </lineage>
</organism>
<dbReference type="Gene3D" id="3.40.50.720">
    <property type="entry name" value="NAD(P)-binding Rossmann-like Domain"/>
    <property type="match status" value="1"/>
</dbReference>
<dbReference type="InterPro" id="IPR036291">
    <property type="entry name" value="NAD(P)-bd_dom_sf"/>
</dbReference>
<accession>A0A0C3F9G5</accession>
<dbReference type="Proteomes" id="UP000054166">
    <property type="component" value="Unassembled WGS sequence"/>
</dbReference>
<gene>
    <name evidence="5" type="ORF">PILCRDRAFT_826151</name>
</gene>
<feature type="region of interest" description="Disordered" evidence="3">
    <location>
        <begin position="418"/>
        <end position="507"/>
    </location>
</feature>
<keyword evidence="4" id="KW-0812">Transmembrane</keyword>